<keyword evidence="1" id="KW-1133">Transmembrane helix</keyword>
<dbReference type="InterPro" id="IPR029058">
    <property type="entry name" value="AB_hydrolase_fold"/>
</dbReference>
<dbReference type="Gene3D" id="3.40.50.1820">
    <property type="entry name" value="alpha/beta hydrolase"/>
    <property type="match status" value="1"/>
</dbReference>
<dbReference type="Pfam" id="PF02089">
    <property type="entry name" value="Palm_thioest"/>
    <property type="match status" value="1"/>
</dbReference>
<gene>
    <name evidence="2" type="ORF">theurythT_30770</name>
</gene>
<dbReference type="PANTHER" id="PTHR37946:SF1">
    <property type="entry name" value="SLL1969 PROTEIN"/>
    <property type="match status" value="1"/>
</dbReference>
<protein>
    <recommendedName>
        <fullName evidence="4">Alpha/beta fold hydrolase</fullName>
    </recommendedName>
</protein>
<keyword evidence="3" id="KW-1185">Reference proteome</keyword>
<organism evidence="2 3">
    <name type="scientific">Thalassotalea eurytherma</name>
    <dbReference type="NCBI Taxonomy" id="1144278"/>
    <lineage>
        <taxon>Bacteria</taxon>
        <taxon>Pseudomonadati</taxon>
        <taxon>Pseudomonadota</taxon>
        <taxon>Gammaproteobacteria</taxon>
        <taxon>Alteromonadales</taxon>
        <taxon>Colwelliaceae</taxon>
        <taxon>Thalassotalea</taxon>
    </lineage>
</organism>
<dbReference type="Proteomes" id="UP001157133">
    <property type="component" value="Unassembled WGS sequence"/>
</dbReference>
<name>A0ABQ6H6P2_9GAMM</name>
<keyword evidence="1" id="KW-0812">Transmembrane</keyword>
<accession>A0ABQ6H6P2</accession>
<dbReference type="RefSeq" id="WP_284209098.1">
    <property type="nucleotide sequence ID" value="NZ_BSSU01000018.1"/>
</dbReference>
<reference evidence="2 3" key="1">
    <citation type="submission" date="2023-03" db="EMBL/GenBank/DDBJ databases">
        <title>Draft genome sequence of Thalassotalea eurytherma JCM 18482T.</title>
        <authorList>
            <person name="Sawabe T."/>
        </authorList>
    </citation>
    <scope>NUCLEOTIDE SEQUENCE [LARGE SCALE GENOMIC DNA]</scope>
    <source>
        <strain evidence="2 3">JCM 18482</strain>
    </source>
</reference>
<dbReference type="EMBL" id="BSSU01000018">
    <property type="protein sequence ID" value="GLX83624.1"/>
    <property type="molecule type" value="Genomic_DNA"/>
</dbReference>
<evidence type="ECO:0000256" key="1">
    <source>
        <dbReference type="SAM" id="Phobius"/>
    </source>
</evidence>
<feature type="transmembrane region" description="Helical" evidence="1">
    <location>
        <begin position="41"/>
        <end position="62"/>
    </location>
</feature>
<evidence type="ECO:0008006" key="4">
    <source>
        <dbReference type="Google" id="ProtNLM"/>
    </source>
</evidence>
<proteinExistence type="predicted"/>
<sequence>MRKVGTKNDQAALQVQFKYERRMNALKRNTKLLRSKIMKNTLYNTLILLILSQVIGCTSFNANSSSYQPTDEVVVLAHGLGRGETAMWRFAKKLESANYKVCRLDYSTIGKNVEKVIEQTNQQIDSCISKAPKVHFVGHSLGGLVIRAYLQNNQEKLKSYNIGNAVFMGTPNKGSELADHLSESWVMKVGGEVSQSLITGDSSFGNTIEEVNIVMNINIGIIAGTKPSGLTKKHFDGPNDGLVSVESTKLKSMKDFIAIDVGHTAMRNNDEVTKQTIYFLKNAVFKH</sequence>
<comment type="caution">
    <text evidence="2">The sequence shown here is derived from an EMBL/GenBank/DDBJ whole genome shotgun (WGS) entry which is preliminary data.</text>
</comment>
<dbReference type="SUPFAM" id="SSF53474">
    <property type="entry name" value="alpha/beta-Hydrolases"/>
    <property type="match status" value="1"/>
</dbReference>
<dbReference type="PANTHER" id="PTHR37946">
    <property type="entry name" value="SLL1969 PROTEIN"/>
    <property type="match status" value="1"/>
</dbReference>
<evidence type="ECO:0000313" key="2">
    <source>
        <dbReference type="EMBL" id="GLX83624.1"/>
    </source>
</evidence>
<evidence type="ECO:0000313" key="3">
    <source>
        <dbReference type="Proteomes" id="UP001157133"/>
    </source>
</evidence>
<keyword evidence="1" id="KW-0472">Membrane</keyword>